<comment type="caution">
    <text evidence="11">The sequence shown here is derived from an EMBL/GenBank/DDBJ whole genome shotgun (WGS) entry which is preliminary data.</text>
</comment>
<feature type="binding site" evidence="7">
    <location>
        <position position="38"/>
    </location>
    <ligand>
        <name>ATP</name>
        <dbReference type="ChEBI" id="CHEBI:30616"/>
    </ligand>
</feature>
<dbReference type="PROSITE" id="PS00108">
    <property type="entry name" value="PROTEIN_KINASE_ST"/>
    <property type="match status" value="1"/>
</dbReference>
<protein>
    <recommendedName>
        <fullName evidence="1">non-specific serine/threonine protein kinase</fullName>
        <ecNumber evidence="1">2.7.11.1</ecNumber>
    </recommendedName>
</protein>
<dbReference type="EMBL" id="BMAW01130338">
    <property type="protein sequence ID" value="GFU34705.1"/>
    <property type="molecule type" value="Genomic_DNA"/>
</dbReference>
<dbReference type="GO" id="GO:0005524">
    <property type="term" value="F:ATP binding"/>
    <property type="evidence" value="ECO:0007669"/>
    <property type="project" value="UniProtKB-UniRule"/>
</dbReference>
<dbReference type="InterPro" id="IPR008271">
    <property type="entry name" value="Ser/Thr_kinase_AS"/>
</dbReference>
<keyword evidence="6 7" id="KW-0067">ATP-binding</keyword>
<evidence type="ECO:0000256" key="4">
    <source>
        <dbReference type="ARBA" id="ARBA00022741"/>
    </source>
</evidence>
<dbReference type="InterPro" id="IPR011009">
    <property type="entry name" value="Kinase-like_dom_sf"/>
</dbReference>
<sequence>MELTVGNKYSLGRKIGSGAFGDVYLGTNITTGEEVAIKLECIKRNYYKLRSEIKFYKMMRGGVAVPAIKWWGSEGDYNVMVTELLGPSLKDLFHSCNQKFSLKTVLLLADQLISGIEYIHTNNFIHRDIKPENILMGRGKKNNLVYIIDFGFAKKYRDSQTNQHIPYRNNRAFTGSIRYASINSHLGTEQSRRDDLESLGYVLMHFIRGTLPWQGFRGGTIKQRIDKVCEKKMFTPVEELCRTFAPEFETYISYCRTLWFDENPDYAYLRQLFRNLSRKQGFTYDSVFDWNMLPSGGNRNEQETREDRDRRDGHQHTSTTSRGALPAPTTTSRRQLRYTPASTSPNAEHSLAQHLAGLSLKTGKS</sequence>
<dbReference type="EC" id="2.7.11.1" evidence="1"/>
<comment type="similarity">
    <text evidence="8">Belongs to the protein kinase superfamily.</text>
</comment>
<dbReference type="Pfam" id="PF00069">
    <property type="entry name" value="Pkinase"/>
    <property type="match status" value="1"/>
</dbReference>
<dbReference type="InterPro" id="IPR000719">
    <property type="entry name" value="Prot_kinase_dom"/>
</dbReference>
<dbReference type="SMART" id="SM00220">
    <property type="entry name" value="S_TKc"/>
    <property type="match status" value="1"/>
</dbReference>
<dbReference type="InterPro" id="IPR050235">
    <property type="entry name" value="CK1_Ser-Thr_kinase"/>
</dbReference>
<dbReference type="OrthoDB" id="5800476at2759"/>
<dbReference type="InterPro" id="IPR017441">
    <property type="entry name" value="Protein_kinase_ATP_BS"/>
</dbReference>
<reference evidence="11" key="1">
    <citation type="submission" date="2020-08" db="EMBL/GenBank/DDBJ databases">
        <title>Multicomponent nature underlies the extraordinary mechanical properties of spider dragline silk.</title>
        <authorList>
            <person name="Kono N."/>
            <person name="Nakamura H."/>
            <person name="Mori M."/>
            <person name="Yoshida Y."/>
            <person name="Ohtoshi R."/>
            <person name="Malay A.D."/>
            <person name="Moran D.A.P."/>
            <person name="Tomita M."/>
            <person name="Numata K."/>
            <person name="Arakawa K."/>
        </authorList>
    </citation>
    <scope>NUCLEOTIDE SEQUENCE</scope>
</reference>
<evidence type="ECO:0000256" key="3">
    <source>
        <dbReference type="ARBA" id="ARBA00022679"/>
    </source>
</evidence>
<evidence type="ECO:0000259" key="10">
    <source>
        <dbReference type="PROSITE" id="PS50011"/>
    </source>
</evidence>
<dbReference type="PROSITE" id="PS00107">
    <property type="entry name" value="PROTEIN_KINASE_ATP"/>
    <property type="match status" value="1"/>
</dbReference>
<dbReference type="Gene3D" id="1.10.510.10">
    <property type="entry name" value="Transferase(Phosphotransferase) domain 1"/>
    <property type="match status" value="1"/>
</dbReference>
<dbReference type="SUPFAM" id="SSF56112">
    <property type="entry name" value="Protein kinase-like (PK-like)"/>
    <property type="match status" value="1"/>
</dbReference>
<feature type="region of interest" description="Disordered" evidence="9">
    <location>
        <begin position="295"/>
        <end position="365"/>
    </location>
</feature>
<evidence type="ECO:0000256" key="1">
    <source>
        <dbReference type="ARBA" id="ARBA00012513"/>
    </source>
</evidence>
<dbReference type="Proteomes" id="UP000887013">
    <property type="component" value="Unassembled WGS sequence"/>
</dbReference>
<dbReference type="PROSITE" id="PS50011">
    <property type="entry name" value="PROTEIN_KINASE_DOM"/>
    <property type="match status" value="1"/>
</dbReference>
<dbReference type="FunFam" id="1.10.510.10:FF:000596">
    <property type="entry name" value="CK1 family protein kinase"/>
    <property type="match status" value="1"/>
</dbReference>
<feature type="compositionally biased region" description="Basic and acidic residues" evidence="9">
    <location>
        <begin position="300"/>
        <end position="315"/>
    </location>
</feature>
<keyword evidence="5 11" id="KW-0418">Kinase</keyword>
<evidence type="ECO:0000256" key="6">
    <source>
        <dbReference type="ARBA" id="ARBA00022840"/>
    </source>
</evidence>
<dbReference type="FunFam" id="3.30.200.20:FF:000538">
    <property type="entry name" value="Putative Casein kinase I"/>
    <property type="match status" value="1"/>
</dbReference>
<evidence type="ECO:0000313" key="12">
    <source>
        <dbReference type="Proteomes" id="UP000887013"/>
    </source>
</evidence>
<gene>
    <name evidence="11" type="primary">CSNK1E</name>
    <name evidence="11" type="ORF">NPIL_559521</name>
</gene>
<proteinExistence type="inferred from homology"/>
<organism evidence="11 12">
    <name type="scientific">Nephila pilipes</name>
    <name type="common">Giant wood spider</name>
    <name type="synonym">Nephila maculata</name>
    <dbReference type="NCBI Taxonomy" id="299642"/>
    <lineage>
        <taxon>Eukaryota</taxon>
        <taxon>Metazoa</taxon>
        <taxon>Ecdysozoa</taxon>
        <taxon>Arthropoda</taxon>
        <taxon>Chelicerata</taxon>
        <taxon>Arachnida</taxon>
        <taxon>Araneae</taxon>
        <taxon>Araneomorphae</taxon>
        <taxon>Entelegynae</taxon>
        <taxon>Araneoidea</taxon>
        <taxon>Nephilidae</taxon>
        <taxon>Nephila</taxon>
    </lineage>
</organism>
<evidence type="ECO:0000256" key="2">
    <source>
        <dbReference type="ARBA" id="ARBA00022527"/>
    </source>
</evidence>
<keyword evidence="2 8" id="KW-0723">Serine/threonine-protein kinase</keyword>
<feature type="domain" description="Protein kinase" evidence="10">
    <location>
        <begin position="9"/>
        <end position="273"/>
    </location>
</feature>
<name>A0A8X6QSW2_NEPPI</name>
<dbReference type="PANTHER" id="PTHR11909">
    <property type="entry name" value="CASEIN KINASE-RELATED"/>
    <property type="match status" value="1"/>
</dbReference>
<evidence type="ECO:0000256" key="5">
    <source>
        <dbReference type="ARBA" id="ARBA00022777"/>
    </source>
</evidence>
<feature type="compositionally biased region" description="Polar residues" evidence="9">
    <location>
        <begin position="316"/>
        <end position="333"/>
    </location>
</feature>
<accession>A0A8X6QSW2</accession>
<keyword evidence="3" id="KW-0808">Transferase</keyword>
<evidence type="ECO:0000256" key="8">
    <source>
        <dbReference type="RuleBase" id="RU000304"/>
    </source>
</evidence>
<evidence type="ECO:0000256" key="9">
    <source>
        <dbReference type="SAM" id="MobiDB-lite"/>
    </source>
</evidence>
<keyword evidence="12" id="KW-1185">Reference proteome</keyword>
<dbReference type="AlphaFoldDB" id="A0A8X6QSW2"/>
<dbReference type="GO" id="GO:0004674">
    <property type="term" value="F:protein serine/threonine kinase activity"/>
    <property type="evidence" value="ECO:0007669"/>
    <property type="project" value="UniProtKB-KW"/>
</dbReference>
<keyword evidence="4 7" id="KW-0547">Nucleotide-binding</keyword>
<evidence type="ECO:0000313" key="11">
    <source>
        <dbReference type="EMBL" id="GFU34705.1"/>
    </source>
</evidence>
<evidence type="ECO:0000256" key="7">
    <source>
        <dbReference type="PROSITE-ProRule" id="PRU10141"/>
    </source>
</evidence>